<reference evidence="1 2" key="1">
    <citation type="submission" date="2019-06" db="EMBL/GenBank/DDBJ databases">
        <title>Draft genome sequence of [Clostridium] clostridioforme NBRC 113352.</title>
        <authorList>
            <person name="Miura T."/>
            <person name="Furukawa M."/>
            <person name="Shimamura M."/>
            <person name="Ohyama Y."/>
            <person name="Yamazoe A."/>
            <person name="Kawasaki H."/>
        </authorList>
    </citation>
    <scope>NUCLEOTIDE SEQUENCE [LARGE SCALE GENOMIC DNA]</scope>
    <source>
        <strain evidence="1 2">NBRC 113352</strain>
    </source>
</reference>
<dbReference type="RefSeq" id="WP_038270753.1">
    <property type="nucleotide sequence ID" value="NZ_BJLB01000001.1"/>
</dbReference>
<gene>
    <name evidence="1" type="ORF">Ccl03g_33130</name>
</gene>
<comment type="caution">
    <text evidence="1">The sequence shown here is derived from an EMBL/GenBank/DDBJ whole genome shotgun (WGS) entry which is preliminary data.</text>
</comment>
<name>A0A829WJM5_9FIRM</name>
<evidence type="ECO:0000313" key="2">
    <source>
        <dbReference type="Proteomes" id="UP000315200"/>
    </source>
</evidence>
<proteinExistence type="predicted"/>
<accession>A0A829WJM5</accession>
<evidence type="ECO:0000313" key="1">
    <source>
        <dbReference type="EMBL" id="GEA37600.1"/>
    </source>
</evidence>
<organism evidence="1 2">
    <name type="scientific">Enterocloster clostridioformis</name>
    <dbReference type="NCBI Taxonomy" id="1531"/>
    <lineage>
        <taxon>Bacteria</taxon>
        <taxon>Bacillati</taxon>
        <taxon>Bacillota</taxon>
        <taxon>Clostridia</taxon>
        <taxon>Lachnospirales</taxon>
        <taxon>Lachnospiraceae</taxon>
        <taxon>Enterocloster</taxon>
    </lineage>
</organism>
<dbReference type="EMBL" id="BJLB01000001">
    <property type="protein sequence ID" value="GEA37600.1"/>
    <property type="molecule type" value="Genomic_DNA"/>
</dbReference>
<sequence length="67" mass="7914">MKLFVRGPEQIRYRRQSYSYPSTPTSNIKPGDTLYGLNADYHVDRVEYSKSDLIVYATKTQIQERMH</sequence>
<protein>
    <submittedName>
        <fullName evidence="1">Uncharacterized protein</fullName>
    </submittedName>
</protein>
<dbReference type="Proteomes" id="UP000315200">
    <property type="component" value="Unassembled WGS sequence"/>
</dbReference>
<dbReference type="AlphaFoldDB" id="A0A829WJM5"/>